<gene>
    <name evidence="2" type="ORF">CCACVL1_13756</name>
</gene>
<organism evidence="2 3">
    <name type="scientific">Corchorus capsularis</name>
    <name type="common">Jute</name>
    <dbReference type="NCBI Taxonomy" id="210143"/>
    <lineage>
        <taxon>Eukaryota</taxon>
        <taxon>Viridiplantae</taxon>
        <taxon>Streptophyta</taxon>
        <taxon>Embryophyta</taxon>
        <taxon>Tracheophyta</taxon>
        <taxon>Spermatophyta</taxon>
        <taxon>Magnoliopsida</taxon>
        <taxon>eudicotyledons</taxon>
        <taxon>Gunneridae</taxon>
        <taxon>Pentapetalae</taxon>
        <taxon>rosids</taxon>
        <taxon>malvids</taxon>
        <taxon>Malvales</taxon>
        <taxon>Malvaceae</taxon>
        <taxon>Grewioideae</taxon>
        <taxon>Apeibeae</taxon>
        <taxon>Corchorus</taxon>
    </lineage>
</organism>
<dbReference type="EMBL" id="AWWV01010424">
    <property type="protein sequence ID" value="OMO79320.1"/>
    <property type="molecule type" value="Genomic_DNA"/>
</dbReference>
<reference evidence="2 3" key="1">
    <citation type="submission" date="2013-09" db="EMBL/GenBank/DDBJ databases">
        <title>Corchorus capsularis genome sequencing.</title>
        <authorList>
            <person name="Alam M."/>
            <person name="Haque M.S."/>
            <person name="Islam M.S."/>
            <person name="Emdad E.M."/>
            <person name="Islam M.M."/>
            <person name="Ahmed B."/>
            <person name="Halim A."/>
            <person name="Hossen Q.M.M."/>
            <person name="Hossain M.Z."/>
            <person name="Ahmed R."/>
            <person name="Khan M.M."/>
            <person name="Islam R."/>
            <person name="Rashid M.M."/>
            <person name="Khan S.A."/>
            <person name="Rahman M.S."/>
            <person name="Alam M."/>
        </authorList>
    </citation>
    <scope>NUCLEOTIDE SEQUENCE [LARGE SCALE GENOMIC DNA]</scope>
    <source>
        <strain evidence="3">cv. CVL-1</strain>
        <tissue evidence="2">Whole seedling</tissue>
    </source>
</reference>
<keyword evidence="3" id="KW-1185">Reference proteome</keyword>
<dbReference type="Gramene" id="OMO79320">
    <property type="protein sequence ID" value="OMO79320"/>
    <property type="gene ID" value="CCACVL1_13756"/>
</dbReference>
<accession>A0A1R3I9S7</accession>
<proteinExistence type="predicted"/>
<feature type="compositionally biased region" description="Polar residues" evidence="1">
    <location>
        <begin position="9"/>
        <end position="25"/>
    </location>
</feature>
<protein>
    <submittedName>
        <fullName evidence="2">Uncharacterized protein</fullName>
    </submittedName>
</protein>
<evidence type="ECO:0000313" key="2">
    <source>
        <dbReference type="EMBL" id="OMO79320.1"/>
    </source>
</evidence>
<evidence type="ECO:0000313" key="3">
    <source>
        <dbReference type="Proteomes" id="UP000188268"/>
    </source>
</evidence>
<feature type="region of interest" description="Disordered" evidence="1">
    <location>
        <begin position="1"/>
        <end position="25"/>
    </location>
</feature>
<dbReference type="AlphaFoldDB" id="A0A1R3I9S7"/>
<evidence type="ECO:0000256" key="1">
    <source>
        <dbReference type="SAM" id="MobiDB-lite"/>
    </source>
</evidence>
<sequence>MAKMLTLKSHVSTSDGVSNGPSKKD</sequence>
<comment type="caution">
    <text evidence="2">The sequence shown here is derived from an EMBL/GenBank/DDBJ whole genome shotgun (WGS) entry which is preliminary data.</text>
</comment>
<name>A0A1R3I9S7_COCAP</name>
<dbReference type="Proteomes" id="UP000188268">
    <property type="component" value="Unassembled WGS sequence"/>
</dbReference>